<evidence type="ECO:0000313" key="7">
    <source>
        <dbReference type="EMBL" id="CAF0726812.1"/>
    </source>
</evidence>
<sequence length="128" mass="14357">MSSSKMISFDRLLDSLRLTPRHRLVAFSDMWAEIFLWCFMTSIIVHMIASIVSIISLRDHKIGRWYSLLIISAGIITPIIPSAITSALLAAIFYAASVEMKPFFCFVLGVGQSTVIILFSFLRILATL</sequence>
<dbReference type="Pfam" id="PF10190">
    <property type="entry name" value="Tmemb_170"/>
    <property type="match status" value="1"/>
</dbReference>
<dbReference type="PANTHER" id="PTHR22779:SF6">
    <property type="entry name" value="SD17342P"/>
    <property type="match status" value="1"/>
</dbReference>
<evidence type="ECO:0000256" key="3">
    <source>
        <dbReference type="ARBA" id="ARBA00022692"/>
    </source>
</evidence>
<protein>
    <recommendedName>
        <fullName evidence="12">Transmembrane protein 170A</fullName>
    </recommendedName>
</protein>
<keyword evidence="5 6" id="KW-0472">Membrane</keyword>
<comment type="similarity">
    <text evidence="2">Belongs to the TMEM170 family.</text>
</comment>
<evidence type="ECO:0000256" key="4">
    <source>
        <dbReference type="ARBA" id="ARBA00022989"/>
    </source>
</evidence>
<organism evidence="8 11">
    <name type="scientific">Didymodactylos carnosus</name>
    <dbReference type="NCBI Taxonomy" id="1234261"/>
    <lineage>
        <taxon>Eukaryota</taxon>
        <taxon>Metazoa</taxon>
        <taxon>Spiralia</taxon>
        <taxon>Gnathifera</taxon>
        <taxon>Rotifera</taxon>
        <taxon>Eurotatoria</taxon>
        <taxon>Bdelloidea</taxon>
        <taxon>Philodinida</taxon>
        <taxon>Philodinidae</taxon>
        <taxon>Didymodactylos</taxon>
    </lineage>
</organism>
<dbReference type="GO" id="GO:0016020">
    <property type="term" value="C:membrane"/>
    <property type="evidence" value="ECO:0007669"/>
    <property type="project" value="UniProtKB-SubCell"/>
</dbReference>
<evidence type="ECO:0000313" key="11">
    <source>
        <dbReference type="Proteomes" id="UP000663829"/>
    </source>
</evidence>
<proteinExistence type="inferred from homology"/>
<evidence type="ECO:0008006" key="12">
    <source>
        <dbReference type="Google" id="ProtNLM"/>
    </source>
</evidence>
<keyword evidence="4 6" id="KW-1133">Transmembrane helix</keyword>
<evidence type="ECO:0000313" key="8">
    <source>
        <dbReference type="EMBL" id="CAF0820247.1"/>
    </source>
</evidence>
<evidence type="ECO:0000256" key="2">
    <source>
        <dbReference type="ARBA" id="ARBA00006325"/>
    </source>
</evidence>
<feature type="transmembrane region" description="Helical" evidence="6">
    <location>
        <begin position="69"/>
        <end position="97"/>
    </location>
</feature>
<dbReference type="EMBL" id="CAJOBA010000068">
    <property type="protein sequence ID" value="CAF3500540.1"/>
    <property type="molecule type" value="Genomic_DNA"/>
</dbReference>
<dbReference type="Proteomes" id="UP000682733">
    <property type="component" value="Unassembled WGS sequence"/>
</dbReference>
<dbReference type="OrthoDB" id="13807at2759"/>
<feature type="transmembrane region" description="Helical" evidence="6">
    <location>
        <begin position="103"/>
        <end position="126"/>
    </location>
</feature>
<evidence type="ECO:0000256" key="1">
    <source>
        <dbReference type="ARBA" id="ARBA00004141"/>
    </source>
</evidence>
<dbReference type="Proteomes" id="UP000677228">
    <property type="component" value="Unassembled WGS sequence"/>
</dbReference>
<dbReference type="AlphaFoldDB" id="A0A813TYJ7"/>
<feature type="transmembrane region" description="Helical" evidence="6">
    <location>
        <begin position="34"/>
        <end position="57"/>
    </location>
</feature>
<gene>
    <name evidence="8" type="ORF">GPM918_LOCUS4507</name>
    <name evidence="7" type="ORF">OVA965_LOCUS490</name>
    <name evidence="10" type="ORF">SRO942_LOCUS4512</name>
    <name evidence="9" type="ORF">TMI583_LOCUS490</name>
</gene>
<dbReference type="EMBL" id="CAJNOQ010000609">
    <property type="protein sequence ID" value="CAF0820247.1"/>
    <property type="molecule type" value="Genomic_DNA"/>
</dbReference>
<keyword evidence="11" id="KW-1185">Reference proteome</keyword>
<keyword evidence="3 6" id="KW-0812">Transmembrane</keyword>
<comment type="subcellular location">
    <subcellularLocation>
        <location evidence="1">Membrane</location>
        <topology evidence="1">Multi-pass membrane protein</topology>
    </subcellularLocation>
</comment>
<comment type="caution">
    <text evidence="8">The sequence shown here is derived from an EMBL/GenBank/DDBJ whole genome shotgun (WGS) entry which is preliminary data.</text>
</comment>
<dbReference type="PANTHER" id="PTHR22779">
    <property type="entry name" value="SD17342P"/>
    <property type="match status" value="1"/>
</dbReference>
<accession>A0A813TYJ7</accession>
<evidence type="ECO:0000313" key="9">
    <source>
        <dbReference type="EMBL" id="CAF3500540.1"/>
    </source>
</evidence>
<dbReference type="InterPro" id="IPR019334">
    <property type="entry name" value="TMEM170A/B/YPR153W-like"/>
</dbReference>
<evidence type="ECO:0000256" key="6">
    <source>
        <dbReference type="SAM" id="Phobius"/>
    </source>
</evidence>
<dbReference type="EMBL" id="CAJNOK010000068">
    <property type="protein sequence ID" value="CAF0726812.1"/>
    <property type="molecule type" value="Genomic_DNA"/>
</dbReference>
<dbReference type="Proteomes" id="UP000663829">
    <property type="component" value="Unassembled WGS sequence"/>
</dbReference>
<dbReference type="Proteomes" id="UP000681722">
    <property type="component" value="Unassembled WGS sequence"/>
</dbReference>
<name>A0A813TYJ7_9BILA</name>
<evidence type="ECO:0000313" key="10">
    <source>
        <dbReference type="EMBL" id="CAF3606710.1"/>
    </source>
</evidence>
<reference evidence="8" key="1">
    <citation type="submission" date="2021-02" db="EMBL/GenBank/DDBJ databases">
        <authorList>
            <person name="Nowell W R."/>
        </authorList>
    </citation>
    <scope>NUCLEOTIDE SEQUENCE</scope>
</reference>
<evidence type="ECO:0000256" key="5">
    <source>
        <dbReference type="ARBA" id="ARBA00023136"/>
    </source>
</evidence>
<dbReference type="EMBL" id="CAJOBC010000610">
    <property type="protein sequence ID" value="CAF3606710.1"/>
    <property type="molecule type" value="Genomic_DNA"/>
</dbReference>